<accession>A0A974C9Q5</accession>
<dbReference type="Proteomes" id="UP000694892">
    <property type="component" value="Chromosome 8L"/>
</dbReference>
<proteinExistence type="predicted"/>
<reference evidence="2" key="1">
    <citation type="journal article" date="2016" name="Nature">
        <title>Genome evolution in the allotetraploid frog Xenopus laevis.</title>
        <authorList>
            <person name="Session A.M."/>
            <person name="Uno Y."/>
            <person name="Kwon T."/>
            <person name="Chapman J.A."/>
            <person name="Toyoda A."/>
            <person name="Takahashi S."/>
            <person name="Fukui A."/>
            <person name="Hikosaka A."/>
            <person name="Suzuki A."/>
            <person name="Kondo M."/>
            <person name="van Heeringen S.J."/>
            <person name="Quigley I."/>
            <person name="Heinz S."/>
            <person name="Ogino H."/>
            <person name="Ochi H."/>
            <person name="Hellsten U."/>
            <person name="Lyons J.B."/>
            <person name="Simakov O."/>
            <person name="Putnam N."/>
            <person name="Stites J."/>
            <person name="Kuroki Y."/>
            <person name="Tanaka T."/>
            <person name="Michiue T."/>
            <person name="Watanabe M."/>
            <person name="Bogdanovic O."/>
            <person name="Lister R."/>
            <person name="Georgiou G."/>
            <person name="Paranjpe S.S."/>
            <person name="van Kruijsbergen I."/>
            <person name="Shu S."/>
            <person name="Carlson J."/>
            <person name="Kinoshita T."/>
            <person name="Ohta Y."/>
            <person name="Mawaribuchi S."/>
            <person name="Jenkins J."/>
            <person name="Grimwood J."/>
            <person name="Schmutz J."/>
            <person name="Mitros T."/>
            <person name="Mozaffari S.V."/>
            <person name="Suzuki Y."/>
            <person name="Haramoto Y."/>
            <person name="Yamamoto T.S."/>
            <person name="Takagi C."/>
            <person name="Heald R."/>
            <person name="Miller K."/>
            <person name="Haudenschild C."/>
            <person name="Kitzman J."/>
            <person name="Nakayama T."/>
            <person name="Izutsu Y."/>
            <person name="Robert J."/>
            <person name="Fortriede J."/>
            <person name="Burns K."/>
            <person name="Lotay V."/>
            <person name="Karimi K."/>
            <person name="Yasuoka Y."/>
            <person name="Dichmann D.S."/>
            <person name="Flajnik M.F."/>
            <person name="Houston D.W."/>
            <person name="Shendure J."/>
            <person name="DuPasquier L."/>
            <person name="Vize P.D."/>
            <person name="Zorn A.M."/>
            <person name="Ito M."/>
            <person name="Marcotte E.M."/>
            <person name="Wallingford J.B."/>
            <person name="Ito Y."/>
            <person name="Asashima M."/>
            <person name="Ueno N."/>
            <person name="Matsuda Y."/>
            <person name="Veenstra G.J."/>
            <person name="Fujiyama A."/>
            <person name="Harland R.M."/>
            <person name="Taira M."/>
            <person name="Rokhsar D.S."/>
        </authorList>
    </citation>
    <scope>NUCLEOTIDE SEQUENCE [LARGE SCALE GENOMIC DNA]</scope>
    <source>
        <strain evidence="2">J</strain>
    </source>
</reference>
<sequence>MLIFPKFIYPLINLPLLLRHSDIKSLNSALSSFLWSSRKPNLQFHPSKGGLNVPNFRKFNYFIIYYLVILWNGYMGGYFKGNPIFRDSIYVWKFIFKSHGMDHCITPFTPLQNLKEFVFLFPTSLLGFKNNIPTLLREVLDLGKGKLLSWEELQNK</sequence>
<protein>
    <submittedName>
        <fullName evidence="1">Uncharacterized protein</fullName>
    </submittedName>
</protein>
<name>A0A974C9Q5_XENLA</name>
<evidence type="ECO:0000313" key="2">
    <source>
        <dbReference type="Proteomes" id="UP000694892"/>
    </source>
</evidence>
<organism evidence="1 2">
    <name type="scientific">Xenopus laevis</name>
    <name type="common">African clawed frog</name>
    <dbReference type="NCBI Taxonomy" id="8355"/>
    <lineage>
        <taxon>Eukaryota</taxon>
        <taxon>Metazoa</taxon>
        <taxon>Chordata</taxon>
        <taxon>Craniata</taxon>
        <taxon>Vertebrata</taxon>
        <taxon>Euteleostomi</taxon>
        <taxon>Amphibia</taxon>
        <taxon>Batrachia</taxon>
        <taxon>Anura</taxon>
        <taxon>Pipoidea</taxon>
        <taxon>Pipidae</taxon>
        <taxon>Xenopodinae</taxon>
        <taxon>Xenopus</taxon>
        <taxon>Xenopus</taxon>
    </lineage>
</organism>
<gene>
    <name evidence="1" type="ORF">XELAEV_18040436mg</name>
</gene>
<dbReference type="EMBL" id="CM004480">
    <property type="protein sequence ID" value="OCT69127.1"/>
    <property type="molecule type" value="Genomic_DNA"/>
</dbReference>
<dbReference type="AlphaFoldDB" id="A0A974C9Q5"/>
<evidence type="ECO:0000313" key="1">
    <source>
        <dbReference type="EMBL" id="OCT69127.1"/>
    </source>
</evidence>